<accession>A0A919NR74</accession>
<comment type="caution">
    <text evidence="1">The sequence shown here is derived from an EMBL/GenBank/DDBJ whole genome shotgun (WGS) entry which is preliminary data.</text>
</comment>
<proteinExistence type="predicted"/>
<dbReference type="AlphaFoldDB" id="A0A919NR74"/>
<keyword evidence="2" id="KW-1185">Reference proteome</keyword>
<dbReference type="EMBL" id="BOMY01000034">
    <property type="protein sequence ID" value="GIF22571.1"/>
    <property type="molecule type" value="Genomic_DNA"/>
</dbReference>
<organism evidence="1 2">
    <name type="scientific">Paractinoplanes tereljensis</name>
    <dbReference type="NCBI Taxonomy" id="571912"/>
    <lineage>
        <taxon>Bacteria</taxon>
        <taxon>Bacillati</taxon>
        <taxon>Actinomycetota</taxon>
        <taxon>Actinomycetes</taxon>
        <taxon>Micromonosporales</taxon>
        <taxon>Micromonosporaceae</taxon>
        <taxon>Paractinoplanes</taxon>
    </lineage>
</organism>
<evidence type="ECO:0000313" key="1">
    <source>
        <dbReference type="EMBL" id="GIF22571.1"/>
    </source>
</evidence>
<sequence length="158" mass="17255">MMGLRHRSEQRLRGIRVPAPFDLDAFCGEVAARRGRPLIRRPIPGLSAEAPCGMWIATDSADHVFYDPGTSPLHAEHIVLHELAHILSGHAGADGTLARLFPDLDPATVRRVLGRVSYTTAQEREAEMMASLIRGRSAPAPRTTLGRVADAFGFVEPR</sequence>
<reference evidence="1" key="1">
    <citation type="submission" date="2021-01" db="EMBL/GenBank/DDBJ databases">
        <title>Whole genome shotgun sequence of Actinoplanes tereljensis NBRC 105297.</title>
        <authorList>
            <person name="Komaki H."/>
            <person name="Tamura T."/>
        </authorList>
    </citation>
    <scope>NUCLEOTIDE SEQUENCE</scope>
    <source>
        <strain evidence="1">NBRC 105297</strain>
    </source>
</reference>
<protein>
    <recommendedName>
        <fullName evidence="3">IrrE N-terminal-like domain-containing protein</fullName>
    </recommendedName>
</protein>
<dbReference type="Proteomes" id="UP000623608">
    <property type="component" value="Unassembled WGS sequence"/>
</dbReference>
<dbReference type="RefSeq" id="WP_239147706.1">
    <property type="nucleotide sequence ID" value="NZ_BOMY01000034.1"/>
</dbReference>
<gene>
    <name evidence="1" type="ORF">Ate02nite_53010</name>
</gene>
<evidence type="ECO:0008006" key="3">
    <source>
        <dbReference type="Google" id="ProtNLM"/>
    </source>
</evidence>
<name>A0A919NR74_9ACTN</name>
<evidence type="ECO:0000313" key="2">
    <source>
        <dbReference type="Proteomes" id="UP000623608"/>
    </source>
</evidence>